<feature type="compositionally biased region" description="Basic residues" evidence="1">
    <location>
        <begin position="39"/>
        <end position="48"/>
    </location>
</feature>
<name>A0A1H3A9F1_9RHOB</name>
<feature type="compositionally biased region" description="Basic residues" evidence="1">
    <location>
        <begin position="189"/>
        <end position="201"/>
    </location>
</feature>
<feature type="region of interest" description="Disordered" evidence="1">
    <location>
        <begin position="39"/>
        <end position="202"/>
    </location>
</feature>
<sequence>MVPFSVLPETSKTRPALQPAYPVFDRRSDIAVKIVKKCQIRRPKRRVPGRMQPNRPSRKQAPVQPVQQRASPGASPHATQNCAPRNHHHPKGIPRRSAAPPRTRWSRHDRFGAKQRIGFGPADQPPRPALGRNARPVRPCAALSAPKPGNSRGCGDWPRRRARGGGPARTRNQGPRAGDPAAVAVSRCPRPRHAASSRRRVQTSSFAISASLVTEFRLRAVPVSMPASQSRERPMPEG</sequence>
<gene>
    <name evidence="2" type="ORF">SAMN05444006_112118</name>
</gene>
<comment type="caution">
    <text evidence="2">The sequence shown here is derived from an EMBL/GenBank/DDBJ whole genome shotgun (WGS) entry which is preliminary data.</text>
</comment>
<protein>
    <submittedName>
        <fullName evidence="2">Uncharacterized protein</fullName>
    </submittedName>
</protein>
<evidence type="ECO:0000256" key="1">
    <source>
        <dbReference type="SAM" id="MobiDB-lite"/>
    </source>
</evidence>
<feature type="compositionally biased region" description="Basic residues" evidence="1">
    <location>
        <begin position="85"/>
        <end position="94"/>
    </location>
</feature>
<evidence type="ECO:0000313" key="3">
    <source>
        <dbReference type="Proteomes" id="UP000199541"/>
    </source>
</evidence>
<organism evidence="2 3">
    <name type="scientific">Allgaiera indica</name>
    <dbReference type="NCBI Taxonomy" id="765699"/>
    <lineage>
        <taxon>Bacteria</taxon>
        <taxon>Pseudomonadati</taxon>
        <taxon>Pseudomonadota</taxon>
        <taxon>Alphaproteobacteria</taxon>
        <taxon>Rhodobacterales</taxon>
        <taxon>Paracoccaceae</taxon>
        <taxon>Allgaiera</taxon>
    </lineage>
</organism>
<evidence type="ECO:0000313" key="2">
    <source>
        <dbReference type="EMBL" id="SDX25499.1"/>
    </source>
</evidence>
<reference evidence="2 3" key="1">
    <citation type="submission" date="2016-10" db="EMBL/GenBank/DDBJ databases">
        <authorList>
            <person name="Varghese N."/>
            <person name="Submissions S."/>
        </authorList>
    </citation>
    <scope>NUCLEOTIDE SEQUENCE [LARGE SCALE GENOMIC DNA]</scope>
    <source>
        <strain evidence="2 3">DSM 24802</strain>
    </source>
</reference>
<keyword evidence="3" id="KW-1185">Reference proteome</keyword>
<dbReference type="Proteomes" id="UP000199541">
    <property type="component" value="Unassembled WGS sequence"/>
</dbReference>
<dbReference type="EMBL" id="FNOB01000012">
    <property type="protein sequence ID" value="SDX25499.1"/>
    <property type="molecule type" value="Genomic_DNA"/>
</dbReference>
<accession>A0A1H3A9F1</accession>
<proteinExistence type="predicted"/>